<accession>A0A0S3PVT6</accession>
<dbReference type="RefSeq" id="WP_130364446.1">
    <property type="nucleotide sequence ID" value="NZ_AP014946.1"/>
</dbReference>
<keyword evidence="2" id="KW-1185">Reference proteome</keyword>
<name>A0A0S3PVT6_9BRAD</name>
<proteinExistence type="predicted"/>
<dbReference type="AlphaFoldDB" id="A0A0S3PVT6"/>
<evidence type="ECO:0000313" key="2">
    <source>
        <dbReference type="Proteomes" id="UP000236884"/>
    </source>
</evidence>
<dbReference type="EMBL" id="AP014946">
    <property type="protein sequence ID" value="BAT60056.1"/>
    <property type="molecule type" value="Genomic_DNA"/>
</dbReference>
<organism evidence="1 2">
    <name type="scientific">Variibacter gotjawalensis</name>
    <dbReference type="NCBI Taxonomy" id="1333996"/>
    <lineage>
        <taxon>Bacteria</taxon>
        <taxon>Pseudomonadati</taxon>
        <taxon>Pseudomonadota</taxon>
        <taxon>Alphaproteobacteria</taxon>
        <taxon>Hyphomicrobiales</taxon>
        <taxon>Nitrobacteraceae</taxon>
        <taxon>Variibacter</taxon>
    </lineage>
</organism>
<gene>
    <name evidence="1" type="ORF">GJW-30_1_02591</name>
</gene>
<protein>
    <submittedName>
        <fullName evidence="1">Uncharacterized protein</fullName>
    </submittedName>
</protein>
<dbReference type="KEGG" id="vgo:GJW-30_1_02591"/>
<sequence>MLSHIFRLFSPRPTADAVATPIAVEPVPPAVRIAVSVHKPVGPHPLQPISEQAQQALARLAILRSDLITTLKAPPQ</sequence>
<dbReference type="Proteomes" id="UP000236884">
    <property type="component" value="Chromosome"/>
</dbReference>
<reference evidence="1 2" key="1">
    <citation type="submission" date="2015-08" db="EMBL/GenBank/DDBJ databases">
        <title>Investigation of the bacterial diversity of lava forest soil.</title>
        <authorList>
            <person name="Lee J.S."/>
        </authorList>
    </citation>
    <scope>NUCLEOTIDE SEQUENCE [LARGE SCALE GENOMIC DNA]</scope>
    <source>
        <strain evidence="1 2">GJW-30</strain>
    </source>
</reference>
<evidence type="ECO:0000313" key="1">
    <source>
        <dbReference type="EMBL" id="BAT60056.1"/>
    </source>
</evidence>